<dbReference type="Gene3D" id="1.10.10.10">
    <property type="entry name" value="Winged helix-like DNA-binding domain superfamily/Winged helix DNA-binding domain"/>
    <property type="match status" value="1"/>
</dbReference>
<organism evidence="3 4">
    <name type="scientific">Streptomyces colonosanans</name>
    <dbReference type="NCBI Taxonomy" id="1428652"/>
    <lineage>
        <taxon>Bacteria</taxon>
        <taxon>Bacillati</taxon>
        <taxon>Actinomycetota</taxon>
        <taxon>Actinomycetes</taxon>
        <taxon>Kitasatosporales</taxon>
        <taxon>Streptomycetaceae</taxon>
        <taxon>Streptomyces</taxon>
    </lineage>
</organism>
<dbReference type="STRING" id="1428652.BIV24_17935"/>
<comment type="similarity">
    <text evidence="1">Belongs to the ROK (NagC/XylR) family.</text>
</comment>
<dbReference type="Gene3D" id="3.30.420.40">
    <property type="match status" value="4"/>
</dbReference>
<evidence type="ECO:0000313" key="4">
    <source>
        <dbReference type="Proteomes" id="UP000179935"/>
    </source>
</evidence>
<evidence type="ECO:0000256" key="1">
    <source>
        <dbReference type="ARBA" id="ARBA00006479"/>
    </source>
</evidence>
<dbReference type="Pfam" id="PF12802">
    <property type="entry name" value="MarR_2"/>
    <property type="match status" value="1"/>
</dbReference>
<dbReference type="GO" id="GO:0003700">
    <property type="term" value="F:DNA-binding transcription factor activity"/>
    <property type="evidence" value="ECO:0007669"/>
    <property type="project" value="InterPro"/>
</dbReference>
<accession>A0A1S2P9R7</accession>
<dbReference type="AlphaFoldDB" id="A0A1S2P9R7"/>
<evidence type="ECO:0000259" key="2">
    <source>
        <dbReference type="Pfam" id="PF12802"/>
    </source>
</evidence>
<dbReference type="InterPro" id="IPR043129">
    <property type="entry name" value="ATPase_NBD"/>
</dbReference>
<dbReference type="EMBL" id="MLYP01000045">
    <property type="protein sequence ID" value="OIJ90430.1"/>
    <property type="molecule type" value="Genomic_DNA"/>
</dbReference>
<evidence type="ECO:0000313" key="3">
    <source>
        <dbReference type="EMBL" id="OIJ90430.1"/>
    </source>
</evidence>
<dbReference type="InterPro" id="IPR036388">
    <property type="entry name" value="WH-like_DNA-bd_sf"/>
</dbReference>
<dbReference type="CDD" id="cd23763">
    <property type="entry name" value="ASKHA_ATPase_ROK"/>
    <property type="match status" value="1"/>
</dbReference>
<name>A0A1S2P9R7_9ACTN</name>
<keyword evidence="4" id="KW-1185">Reference proteome</keyword>
<dbReference type="Pfam" id="PF00480">
    <property type="entry name" value="ROK"/>
    <property type="match status" value="2"/>
</dbReference>
<proteinExistence type="inferred from homology"/>
<dbReference type="InterPro" id="IPR000600">
    <property type="entry name" value="ROK"/>
</dbReference>
<feature type="domain" description="HTH marR-type" evidence="2">
    <location>
        <begin position="15"/>
        <end position="67"/>
    </location>
</feature>
<dbReference type="OrthoDB" id="37575at2"/>
<dbReference type="SUPFAM" id="SSF53067">
    <property type="entry name" value="Actin-like ATPase domain"/>
    <property type="match status" value="1"/>
</dbReference>
<reference evidence="3 4" key="1">
    <citation type="submission" date="2016-10" db="EMBL/GenBank/DDBJ databases">
        <title>Genome sequence of Streptomyces sp. MUSC 93.</title>
        <authorList>
            <person name="Lee L.-H."/>
            <person name="Ser H.-L."/>
            <person name="Law J.W.-F."/>
        </authorList>
    </citation>
    <scope>NUCLEOTIDE SEQUENCE [LARGE SCALE GENOMIC DNA]</scope>
    <source>
        <strain evidence="3 4">MUSC 93</strain>
    </source>
</reference>
<comment type="caution">
    <text evidence="3">The sequence shown here is derived from an EMBL/GenBank/DDBJ whole genome shotgun (WGS) entry which is preliminary data.</text>
</comment>
<dbReference type="InterPro" id="IPR036390">
    <property type="entry name" value="WH_DNA-bd_sf"/>
</dbReference>
<dbReference type="Proteomes" id="UP000179935">
    <property type="component" value="Unassembled WGS sequence"/>
</dbReference>
<dbReference type="RefSeq" id="WP_071367342.1">
    <property type="nucleotide sequence ID" value="NZ_MLYP01000045.1"/>
</dbReference>
<sequence>MINTGSDPSLLRRVNQSAVLRALYDAEELTLTELVKATAVARNTVENAVAGLVEQGWVEEVAPAADGPRQVGRPAKRYRFRSEAGCVLGLDIGVHKILAIVADLRGTVLATRRTAVGPDHSPAERIADARTLARRTLRSAALGVTDVRATGVATTGVVSASGTVTVSGRLPDWAGTDLVAAFMKPFGAPVVVGNDCSLAAVGEQWQGVARGHQDVIYIHVGHRIAAGILLDGRLRAGRNGAAGEIGVLRSSGWHTAPGRLLEHWDSAEGVFRAVHAGDHRAEQALADFTTDLAQGVAAMVLTVDPEQVVIGGGISLAGELLLAPLRNRLSDLCLFPVEVAASSLGDEAAALGGVRLALNTVEQELFRVPGVN</sequence>
<dbReference type="InterPro" id="IPR000835">
    <property type="entry name" value="HTH_MarR-typ"/>
</dbReference>
<protein>
    <recommendedName>
        <fullName evidence="2">HTH marR-type domain-containing protein</fullName>
    </recommendedName>
</protein>
<dbReference type="PANTHER" id="PTHR18964:SF149">
    <property type="entry name" value="BIFUNCTIONAL UDP-N-ACETYLGLUCOSAMINE 2-EPIMERASE_N-ACETYLMANNOSAMINE KINASE"/>
    <property type="match status" value="1"/>
</dbReference>
<gene>
    <name evidence="3" type="ORF">BIV24_17935</name>
</gene>
<dbReference type="SUPFAM" id="SSF46785">
    <property type="entry name" value="Winged helix' DNA-binding domain"/>
    <property type="match status" value="1"/>
</dbReference>
<dbReference type="PANTHER" id="PTHR18964">
    <property type="entry name" value="ROK (REPRESSOR, ORF, KINASE) FAMILY"/>
    <property type="match status" value="1"/>
</dbReference>